<dbReference type="EMBL" id="FXAU01000001">
    <property type="protein sequence ID" value="SMG08082.1"/>
    <property type="molecule type" value="Genomic_DNA"/>
</dbReference>
<name>A0A1X7I184_9SPHI</name>
<proteinExistence type="predicted"/>
<dbReference type="AlphaFoldDB" id="A0A1X7I184"/>
<evidence type="ECO:0000313" key="1">
    <source>
        <dbReference type="EMBL" id="SMG08082.1"/>
    </source>
</evidence>
<reference evidence="1 2" key="1">
    <citation type="submission" date="2017-04" db="EMBL/GenBank/DDBJ databases">
        <authorList>
            <person name="Afonso C.L."/>
            <person name="Miller P.J."/>
            <person name="Scott M.A."/>
            <person name="Spackman E."/>
            <person name="Goraichik I."/>
            <person name="Dimitrov K.M."/>
            <person name="Suarez D.L."/>
            <person name="Swayne D.E."/>
        </authorList>
    </citation>
    <scope>NUCLEOTIDE SEQUENCE [LARGE SCALE GENOMIC DNA]</scope>
    <source>
        <strain evidence="1 2">DSM 22418</strain>
    </source>
</reference>
<accession>A0A1X7I184</accession>
<evidence type="ECO:0000313" key="2">
    <source>
        <dbReference type="Proteomes" id="UP000192980"/>
    </source>
</evidence>
<gene>
    <name evidence="1" type="ORF">SAMN05660862_0346</name>
</gene>
<organism evidence="1 2">
    <name type="scientific">Sphingobacterium psychroaquaticum</name>
    <dbReference type="NCBI Taxonomy" id="561061"/>
    <lineage>
        <taxon>Bacteria</taxon>
        <taxon>Pseudomonadati</taxon>
        <taxon>Bacteroidota</taxon>
        <taxon>Sphingobacteriia</taxon>
        <taxon>Sphingobacteriales</taxon>
        <taxon>Sphingobacteriaceae</taxon>
        <taxon>Sphingobacterium</taxon>
    </lineage>
</organism>
<sequence length="83" mass="9741">MILLSTRNVKQFLLFSYKLTTPQLLDTRFSYAEPFGVCGSTIDPTTNNELTTIRHKILCLYNYKPRTTQQRTNNYKLYSPLNM</sequence>
<protein>
    <submittedName>
        <fullName evidence="1">Uncharacterized protein</fullName>
    </submittedName>
</protein>
<dbReference type="Proteomes" id="UP000192980">
    <property type="component" value="Unassembled WGS sequence"/>
</dbReference>
<keyword evidence="2" id="KW-1185">Reference proteome</keyword>